<feature type="compositionally biased region" description="Gly residues" evidence="1">
    <location>
        <begin position="56"/>
        <end position="67"/>
    </location>
</feature>
<evidence type="ECO:0000313" key="2">
    <source>
        <dbReference type="EMBL" id="BCB76726.1"/>
    </source>
</evidence>
<proteinExistence type="predicted"/>
<feature type="compositionally biased region" description="Basic and acidic residues" evidence="1">
    <location>
        <begin position="68"/>
        <end position="80"/>
    </location>
</feature>
<dbReference type="EMBL" id="AP022870">
    <property type="protein sequence ID" value="BCB76726.1"/>
    <property type="molecule type" value="Genomic_DNA"/>
</dbReference>
<name>A0A6F8XSD1_9ACTN</name>
<organism evidence="2 3">
    <name type="scientific">Phytohabitans flavus</name>
    <dbReference type="NCBI Taxonomy" id="1076124"/>
    <lineage>
        <taxon>Bacteria</taxon>
        <taxon>Bacillati</taxon>
        <taxon>Actinomycetota</taxon>
        <taxon>Actinomycetes</taxon>
        <taxon>Micromonosporales</taxon>
        <taxon>Micromonosporaceae</taxon>
    </lineage>
</organism>
<keyword evidence="3" id="KW-1185">Reference proteome</keyword>
<dbReference type="Proteomes" id="UP000502508">
    <property type="component" value="Chromosome"/>
</dbReference>
<sequence>MPYGAVQHAAVAVEPADEYAGEPVGAFRPDHDVPVPDGDAVARQSCGVSGGLAQLPGGGRPGAGGAGEAERCVRLDDGRDAGAVPGQAGGHR</sequence>
<protein>
    <submittedName>
        <fullName evidence="2">Uncharacterized protein</fullName>
    </submittedName>
</protein>
<evidence type="ECO:0000256" key="1">
    <source>
        <dbReference type="SAM" id="MobiDB-lite"/>
    </source>
</evidence>
<gene>
    <name evidence="2" type="ORF">Pflav_031360</name>
</gene>
<accession>A0A6F8XSD1</accession>
<evidence type="ECO:0000313" key="3">
    <source>
        <dbReference type="Proteomes" id="UP000502508"/>
    </source>
</evidence>
<dbReference type="KEGG" id="pfla:Pflav_031360"/>
<reference evidence="2 3" key="2">
    <citation type="submission" date="2020-03" db="EMBL/GenBank/DDBJ databases">
        <authorList>
            <person name="Ichikawa N."/>
            <person name="Kimura A."/>
            <person name="Kitahashi Y."/>
            <person name="Uohara A."/>
        </authorList>
    </citation>
    <scope>NUCLEOTIDE SEQUENCE [LARGE SCALE GENOMIC DNA]</scope>
    <source>
        <strain evidence="2 3">NBRC 107702</strain>
    </source>
</reference>
<feature type="region of interest" description="Disordered" evidence="1">
    <location>
        <begin position="52"/>
        <end position="92"/>
    </location>
</feature>
<dbReference type="AlphaFoldDB" id="A0A6F8XSD1"/>
<reference evidence="2 3" key="1">
    <citation type="submission" date="2020-03" db="EMBL/GenBank/DDBJ databases">
        <title>Whole genome shotgun sequence of Phytohabitans flavus NBRC 107702.</title>
        <authorList>
            <person name="Komaki H."/>
            <person name="Tamura T."/>
        </authorList>
    </citation>
    <scope>NUCLEOTIDE SEQUENCE [LARGE SCALE GENOMIC DNA]</scope>
    <source>
        <strain evidence="2 3">NBRC 107702</strain>
    </source>
</reference>